<comment type="catalytic activity">
    <reaction evidence="7">
        <text>L-threonyl-[protein] + ATP = O-phospho-L-threonyl-[protein] + ADP + H(+)</text>
        <dbReference type="Rhea" id="RHEA:46608"/>
        <dbReference type="Rhea" id="RHEA-COMP:11060"/>
        <dbReference type="Rhea" id="RHEA-COMP:11605"/>
        <dbReference type="ChEBI" id="CHEBI:15378"/>
        <dbReference type="ChEBI" id="CHEBI:30013"/>
        <dbReference type="ChEBI" id="CHEBI:30616"/>
        <dbReference type="ChEBI" id="CHEBI:61977"/>
        <dbReference type="ChEBI" id="CHEBI:456216"/>
        <dbReference type="EC" id="2.7.11.1"/>
    </reaction>
</comment>
<accession>G4TRN0</accession>
<keyword evidence="5" id="KW-0418">Kinase</keyword>
<dbReference type="Gene3D" id="1.10.510.10">
    <property type="entry name" value="Transferase(Phosphotransferase) domain 1"/>
    <property type="match status" value="1"/>
</dbReference>
<feature type="region of interest" description="Disordered" evidence="9">
    <location>
        <begin position="406"/>
        <end position="439"/>
    </location>
</feature>
<dbReference type="Gene3D" id="3.30.200.20">
    <property type="entry name" value="Phosphorylase Kinase, domain 1"/>
    <property type="match status" value="1"/>
</dbReference>
<dbReference type="eggNOG" id="KOG0583">
    <property type="taxonomic scope" value="Eukaryota"/>
</dbReference>
<dbReference type="GO" id="GO:0004674">
    <property type="term" value="F:protein serine/threonine kinase activity"/>
    <property type="evidence" value="ECO:0007669"/>
    <property type="project" value="UniProtKB-KW"/>
</dbReference>
<dbReference type="PANTHER" id="PTHR24343">
    <property type="entry name" value="SERINE/THREONINE KINASE"/>
    <property type="match status" value="1"/>
</dbReference>
<dbReference type="Pfam" id="PF00069">
    <property type="entry name" value="Pkinase"/>
    <property type="match status" value="1"/>
</dbReference>
<evidence type="ECO:0000256" key="5">
    <source>
        <dbReference type="ARBA" id="ARBA00022777"/>
    </source>
</evidence>
<proteinExistence type="predicted"/>
<feature type="domain" description="Protein kinase" evidence="10">
    <location>
        <begin position="67"/>
        <end position="396"/>
    </location>
</feature>
<dbReference type="EC" id="2.7.11.1" evidence="1"/>
<feature type="region of interest" description="Disordered" evidence="9">
    <location>
        <begin position="596"/>
        <end position="631"/>
    </location>
</feature>
<evidence type="ECO:0000259" key="10">
    <source>
        <dbReference type="PROSITE" id="PS50011"/>
    </source>
</evidence>
<evidence type="ECO:0000256" key="3">
    <source>
        <dbReference type="ARBA" id="ARBA00022679"/>
    </source>
</evidence>
<feature type="compositionally biased region" description="Polar residues" evidence="9">
    <location>
        <begin position="1"/>
        <end position="14"/>
    </location>
</feature>
<evidence type="ECO:0000256" key="6">
    <source>
        <dbReference type="ARBA" id="ARBA00022840"/>
    </source>
</evidence>
<dbReference type="Proteomes" id="UP000007148">
    <property type="component" value="Unassembled WGS sequence"/>
</dbReference>
<keyword evidence="12" id="KW-1185">Reference proteome</keyword>
<feature type="compositionally biased region" description="Basic residues" evidence="9">
    <location>
        <begin position="470"/>
        <end position="484"/>
    </location>
</feature>
<feature type="region of interest" description="Disordered" evidence="9">
    <location>
        <begin position="1"/>
        <end position="35"/>
    </location>
</feature>
<gene>
    <name evidence="11" type="ORF">PIIN_07927</name>
</gene>
<evidence type="ECO:0000256" key="9">
    <source>
        <dbReference type="SAM" id="MobiDB-lite"/>
    </source>
</evidence>
<dbReference type="PROSITE" id="PS50011">
    <property type="entry name" value="PROTEIN_KINASE_DOM"/>
    <property type="match status" value="1"/>
</dbReference>
<evidence type="ECO:0000256" key="7">
    <source>
        <dbReference type="ARBA" id="ARBA00047899"/>
    </source>
</evidence>
<keyword evidence="6" id="KW-0067">ATP-binding</keyword>
<dbReference type="GO" id="GO:0005737">
    <property type="term" value="C:cytoplasm"/>
    <property type="evidence" value="ECO:0007669"/>
    <property type="project" value="TreeGrafter"/>
</dbReference>
<dbReference type="InterPro" id="IPR011009">
    <property type="entry name" value="Kinase-like_dom_sf"/>
</dbReference>
<dbReference type="GO" id="GO:0005524">
    <property type="term" value="F:ATP binding"/>
    <property type="evidence" value="ECO:0007669"/>
    <property type="project" value="UniProtKB-KW"/>
</dbReference>
<evidence type="ECO:0000313" key="11">
    <source>
        <dbReference type="EMBL" id="CCA73973.1"/>
    </source>
</evidence>
<dbReference type="AlphaFoldDB" id="G4TRN0"/>
<dbReference type="HOGENOM" id="CLU_352365_0_0_1"/>
<evidence type="ECO:0000256" key="4">
    <source>
        <dbReference type="ARBA" id="ARBA00022741"/>
    </source>
</evidence>
<comment type="catalytic activity">
    <reaction evidence="8">
        <text>L-seryl-[protein] + ATP = O-phospho-L-seryl-[protein] + ADP + H(+)</text>
        <dbReference type="Rhea" id="RHEA:17989"/>
        <dbReference type="Rhea" id="RHEA-COMP:9863"/>
        <dbReference type="Rhea" id="RHEA-COMP:11604"/>
        <dbReference type="ChEBI" id="CHEBI:15378"/>
        <dbReference type="ChEBI" id="CHEBI:29999"/>
        <dbReference type="ChEBI" id="CHEBI:30616"/>
        <dbReference type="ChEBI" id="CHEBI:83421"/>
        <dbReference type="ChEBI" id="CHEBI:456216"/>
        <dbReference type="EC" id="2.7.11.1"/>
    </reaction>
</comment>
<feature type="region of interest" description="Disordered" evidence="9">
    <location>
        <begin position="779"/>
        <end position="798"/>
    </location>
</feature>
<feature type="region of interest" description="Disordered" evidence="9">
    <location>
        <begin position="534"/>
        <end position="575"/>
    </location>
</feature>
<feature type="compositionally biased region" description="Acidic residues" evidence="9">
    <location>
        <begin position="544"/>
        <end position="555"/>
    </location>
</feature>
<name>G4TRN0_SERID</name>
<sequence length="798" mass="87828">MQITTNNTLPAATITSRPTPSPPPNSLEEPSSVGDLLRDGDEIGPGLSILGQPISIVHSRTVHVRPLRVLRELGRGSCTVTYLVQEISSHSSDVLGIDNPVTPSPASIGGLFALRCIKRHAQYQTAQLQEANIHHSLPIHENVVTLWTTFETPSYLLLVLDYVPGEDFFYFLEQQRDYEETSLSVDGVLQPFSYGRLRLVASVFTQMCRAVAHCHHNGVFHRDIRPENFRVTDERVYDWITHQDERRVTIKLSYFGSATRDVESGEMDIGSPPYISFECGNNLTPTYATGPADVWSLGIVLINMLYHGNPWRTTAIGKCSAFDEFLREPIAFFVDQFNGLTPAVAEFFATRVFCPLESPMPPSTDNGIVDPAIYSNNIGRRVTAKEFGVWARDLVLHLGPAASSESDDISHSISHMRHSHTPPEVNQPMPTLSQPPVDTPASILASAHQVNDAGVILDDESQEYDDLRIVKPRRRGKRGARKPRPFQPSDPPSTTSPFSTRQLSDLLNRVSVFINEVENAPIVLRTETEIRPRVEVSSSRLEPLEEGNEDVDVSGEEYSPPSSIASSPCSSPRNLPIPLPEEMAWYYSTLTGLTTEKQIPPRDARTQPLAGPNPEASPPVPESVPQATKSRARTKWLSFKLLRDGDTRFLGFSNRQEPAYKPRVAVARKPTASTPASHEEPQMIQGLMHSRPQAPRGGAVRNPNASDLASRVKRLDSTQSGSQALLEIPEEAVSSKIRGGDDCSLVSFRTTSTSSTAKGVAVAIVTPLGPQQVYKLRPSKMPRGKEDLASSLTKAGIL</sequence>
<dbReference type="InParanoid" id="G4TRN0"/>
<dbReference type="OrthoDB" id="541276at2759"/>
<dbReference type="SMART" id="SM00220">
    <property type="entry name" value="S_TKc"/>
    <property type="match status" value="1"/>
</dbReference>
<keyword evidence="3" id="KW-0808">Transferase</keyword>
<keyword evidence="4" id="KW-0547">Nucleotide-binding</keyword>
<dbReference type="GO" id="GO:0005634">
    <property type="term" value="C:nucleus"/>
    <property type="evidence" value="ECO:0007669"/>
    <property type="project" value="TreeGrafter"/>
</dbReference>
<evidence type="ECO:0000256" key="1">
    <source>
        <dbReference type="ARBA" id="ARBA00012513"/>
    </source>
</evidence>
<dbReference type="STRING" id="1109443.G4TRN0"/>
<evidence type="ECO:0000256" key="2">
    <source>
        <dbReference type="ARBA" id="ARBA00022527"/>
    </source>
</evidence>
<feature type="compositionally biased region" description="Low complexity" evidence="9">
    <location>
        <begin position="559"/>
        <end position="572"/>
    </location>
</feature>
<reference evidence="11 12" key="1">
    <citation type="journal article" date="2011" name="PLoS Pathog.">
        <title>Endophytic Life Strategies Decoded by Genome and Transcriptome Analyses of the Mutualistic Root Symbiont Piriformospora indica.</title>
        <authorList>
            <person name="Zuccaro A."/>
            <person name="Lahrmann U."/>
            <person name="Guldener U."/>
            <person name="Langen G."/>
            <person name="Pfiffi S."/>
            <person name="Biedenkopf D."/>
            <person name="Wong P."/>
            <person name="Samans B."/>
            <person name="Grimm C."/>
            <person name="Basiewicz M."/>
            <person name="Murat C."/>
            <person name="Martin F."/>
            <person name="Kogel K.H."/>
        </authorList>
    </citation>
    <scope>NUCLEOTIDE SEQUENCE [LARGE SCALE GENOMIC DNA]</scope>
    <source>
        <strain evidence="11 12">DSM 11827</strain>
    </source>
</reference>
<evidence type="ECO:0000256" key="8">
    <source>
        <dbReference type="ARBA" id="ARBA00048679"/>
    </source>
</evidence>
<organism evidence="11 12">
    <name type="scientific">Serendipita indica (strain DSM 11827)</name>
    <name type="common">Root endophyte fungus</name>
    <name type="synonym">Piriformospora indica</name>
    <dbReference type="NCBI Taxonomy" id="1109443"/>
    <lineage>
        <taxon>Eukaryota</taxon>
        <taxon>Fungi</taxon>
        <taxon>Dikarya</taxon>
        <taxon>Basidiomycota</taxon>
        <taxon>Agaricomycotina</taxon>
        <taxon>Agaricomycetes</taxon>
        <taxon>Sebacinales</taxon>
        <taxon>Serendipitaceae</taxon>
        <taxon>Serendipita</taxon>
    </lineage>
</organism>
<feature type="region of interest" description="Disordered" evidence="9">
    <location>
        <begin position="467"/>
        <end position="500"/>
    </location>
</feature>
<comment type="caution">
    <text evidence="11">The sequence shown here is derived from an EMBL/GenBank/DDBJ whole genome shotgun (WGS) entry which is preliminary data.</text>
</comment>
<dbReference type="SUPFAM" id="SSF56112">
    <property type="entry name" value="Protein kinase-like (PK-like)"/>
    <property type="match status" value="1"/>
</dbReference>
<keyword evidence="2" id="KW-0723">Serine/threonine-protein kinase</keyword>
<protein>
    <recommendedName>
        <fullName evidence="1">non-specific serine/threonine protein kinase</fullName>
        <ecNumber evidence="1">2.7.11.1</ecNumber>
    </recommendedName>
</protein>
<dbReference type="InterPro" id="IPR000719">
    <property type="entry name" value="Prot_kinase_dom"/>
</dbReference>
<evidence type="ECO:0000313" key="12">
    <source>
        <dbReference type="Proteomes" id="UP000007148"/>
    </source>
</evidence>
<dbReference type="EMBL" id="CAFZ01000268">
    <property type="protein sequence ID" value="CCA73973.1"/>
    <property type="molecule type" value="Genomic_DNA"/>
</dbReference>
<dbReference type="PANTHER" id="PTHR24343:SF449">
    <property type="entry name" value="SERINE_THREONINE PROTEIN KINASE"/>
    <property type="match status" value="1"/>
</dbReference>